<reference evidence="1" key="1">
    <citation type="submission" date="2016-10" db="EMBL/GenBank/DDBJ databases">
        <authorList>
            <person name="de Groot N.N."/>
        </authorList>
    </citation>
    <scope>NUCLEOTIDE SEQUENCE</scope>
</reference>
<dbReference type="Gene3D" id="1.10.150.240">
    <property type="entry name" value="Putative phosphatase, domain 2"/>
    <property type="match status" value="1"/>
</dbReference>
<gene>
    <name evidence="1" type="ORF">MNB_SV-14-202</name>
</gene>
<dbReference type="PANTHER" id="PTHR43434:SF1">
    <property type="entry name" value="PHOSPHOGLYCOLATE PHOSPHATASE"/>
    <property type="match status" value="1"/>
</dbReference>
<dbReference type="InterPro" id="IPR041492">
    <property type="entry name" value="HAD_2"/>
</dbReference>
<dbReference type="InterPro" id="IPR023198">
    <property type="entry name" value="PGP-like_dom2"/>
</dbReference>
<dbReference type="SFLD" id="SFLDG01135">
    <property type="entry name" value="C1.5.6:_HAD__Beta-PGM__Phospha"/>
    <property type="match status" value="1"/>
</dbReference>
<dbReference type="SUPFAM" id="SSF56784">
    <property type="entry name" value="HAD-like"/>
    <property type="match status" value="1"/>
</dbReference>
<name>A0A1W1CPT4_9ZZZZ</name>
<dbReference type="GO" id="GO:0006281">
    <property type="term" value="P:DNA repair"/>
    <property type="evidence" value="ECO:0007669"/>
    <property type="project" value="TreeGrafter"/>
</dbReference>
<dbReference type="InterPro" id="IPR023214">
    <property type="entry name" value="HAD_sf"/>
</dbReference>
<dbReference type="InterPro" id="IPR006439">
    <property type="entry name" value="HAD-SF_hydro_IA"/>
</dbReference>
<dbReference type="InterPro" id="IPR036412">
    <property type="entry name" value="HAD-like_sf"/>
</dbReference>
<sequence>MRPVILFDLDGTIIDSTEAILDGFRVAFETFGEIVPSDEAIKNEVGHTLENMFLTLGVEEAKVDEHVHTYKMRYRVTSCDMTILIEGAKEAIIEASKFATLGVVTTKTGEYSRILLEHMGLMKYFSVLIGREDVENPKPDKEPILKALAKLEHDKSKTWMIGDTCMDIESAKNAGVHSIAVTSGYATYSVLQKCTSFVCTNVSEAIEHIKKNDENYK</sequence>
<dbReference type="Gene3D" id="3.40.50.1000">
    <property type="entry name" value="HAD superfamily/HAD-like"/>
    <property type="match status" value="1"/>
</dbReference>
<protein>
    <submittedName>
        <fullName evidence="1">Phosphoglycolate phosphatase</fullName>
        <ecNumber evidence="1">3.1.3.18</ecNumber>
    </submittedName>
</protein>
<dbReference type="EMBL" id="FPHN01000234">
    <property type="protein sequence ID" value="SFV67888.1"/>
    <property type="molecule type" value="Genomic_DNA"/>
</dbReference>
<dbReference type="SFLD" id="SFLDG01129">
    <property type="entry name" value="C1.5:_HAD__Beta-PGM__Phosphata"/>
    <property type="match status" value="1"/>
</dbReference>
<proteinExistence type="predicted"/>
<dbReference type="SFLD" id="SFLDS00003">
    <property type="entry name" value="Haloacid_Dehalogenase"/>
    <property type="match status" value="1"/>
</dbReference>
<organism evidence="1">
    <name type="scientific">hydrothermal vent metagenome</name>
    <dbReference type="NCBI Taxonomy" id="652676"/>
    <lineage>
        <taxon>unclassified sequences</taxon>
        <taxon>metagenomes</taxon>
        <taxon>ecological metagenomes</taxon>
    </lineage>
</organism>
<dbReference type="GO" id="GO:0008967">
    <property type="term" value="F:phosphoglycolate phosphatase activity"/>
    <property type="evidence" value="ECO:0007669"/>
    <property type="project" value="UniProtKB-EC"/>
</dbReference>
<keyword evidence="1" id="KW-0378">Hydrolase</keyword>
<dbReference type="NCBIfam" id="TIGR01549">
    <property type="entry name" value="HAD-SF-IA-v1"/>
    <property type="match status" value="1"/>
</dbReference>
<evidence type="ECO:0000313" key="1">
    <source>
        <dbReference type="EMBL" id="SFV67888.1"/>
    </source>
</evidence>
<accession>A0A1W1CPT4</accession>
<dbReference type="AlphaFoldDB" id="A0A1W1CPT4"/>
<dbReference type="EC" id="3.1.3.18" evidence="1"/>
<dbReference type="InterPro" id="IPR050155">
    <property type="entry name" value="HAD-like_hydrolase_sf"/>
</dbReference>
<dbReference type="PANTHER" id="PTHR43434">
    <property type="entry name" value="PHOSPHOGLYCOLATE PHOSPHATASE"/>
    <property type="match status" value="1"/>
</dbReference>
<dbReference type="Pfam" id="PF13419">
    <property type="entry name" value="HAD_2"/>
    <property type="match status" value="1"/>
</dbReference>
<dbReference type="GO" id="GO:0005829">
    <property type="term" value="C:cytosol"/>
    <property type="evidence" value="ECO:0007669"/>
    <property type="project" value="TreeGrafter"/>
</dbReference>